<protein>
    <recommendedName>
        <fullName evidence="1">YchJ-like middle NTF2-like domain-containing protein</fullName>
    </recommendedName>
</protein>
<evidence type="ECO:0000313" key="2">
    <source>
        <dbReference type="EMBL" id="RMB58172.1"/>
    </source>
</evidence>
<dbReference type="InterPro" id="IPR032710">
    <property type="entry name" value="NTF2-like_dom_sf"/>
</dbReference>
<feature type="domain" description="YchJ-like middle NTF2-like" evidence="1">
    <location>
        <begin position="33"/>
        <end position="126"/>
    </location>
</feature>
<gene>
    <name evidence="2" type="ORF">EAX62_13220</name>
</gene>
<evidence type="ECO:0000313" key="3">
    <source>
        <dbReference type="Proteomes" id="UP000275256"/>
    </source>
</evidence>
<dbReference type="Pfam" id="PF17775">
    <property type="entry name" value="YchJ_M-like"/>
    <property type="match status" value="1"/>
</dbReference>
<dbReference type="AlphaFoldDB" id="A0A3M0G738"/>
<name>A0A3M0G738_9ACTN</name>
<dbReference type="Gene3D" id="3.10.450.50">
    <property type="match status" value="1"/>
</dbReference>
<dbReference type="Proteomes" id="UP000275256">
    <property type="component" value="Unassembled WGS sequence"/>
</dbReference>
<organism evidence="2 3">
    <name type="scientific">Tessaracoccus antarcticus</name>
    <dbReference type="NCBI Taxonomy" id="2479848"/>
    <lineage>
        <taxon>Bacteria</taxon>
        <taxon>Bacillati</taxon>
        <taxon>Actinomycetota</taxon>
        <taxon>Actinomycetes</taxon>
        <taxon>Propionibacteriales</taxon>
        <taxon>Propionibacteriaceae</taxon>
        <taxon>Tessaracoccus</taxon>
    </lineage>
</organism>
<dbReference type="EMBL" id="REFW01000004">
    <property type="protein sequence ID" value="RMB58172.1"/>
    <property type="molecule type" value="Genomic_DNA"/>
</dbReference>
<keyword evidence="3" id="KW-1185">Reference proteome</keyword>
<proteinExistence type="predicted"/>
<dbReference type="InterPro" id="IPR048469">
    <property type="entry name" value="YchJ-like_M"/>
</dbReference>
<evidence type="ECO:0000259" key="1">
    <source>
        <dbReference type="Pfam" id="PF17775"/>
    </source>
</evidence>
<dbReference type="SUPFAM" id="SSF54427">
    <property type="entry name" value="NTF2-like"/>
    <property type="match status" value="1"/>
</dbReference>
<accession>A0A3M0G738</accession>
<dbReference type="OrthoDB" id="21421at2"/>
<dbReference type="RefSeq" id="WP_121902210.1">
    <property type="nucleotide sequence ID" value="NZ_REFW01000004.1"/>
</dbReference>
<reference evidence="2 3" key="1">
    <citation type="submission" date="2018-10" db="EMBL/GenBank/DDBJ databases">
        <title>Tessaracoccus antarcticuss sp. nov., isolated from sediment.</title>
        <authorList>
            <person name="Zhou L.Y."/>
            <person name="Du Z.J."/>
        </authorList>
    </citation>
    <scope>NUCLEOTIDE SEQUENCE [LARGE SCALE GENOMIC DNA]</scope>
    <source>
        <strain evidence="2 3">JDX10</strain>
    </source>
</reference>
<sequence length="130" mass="14502">MKTPAADALCPCGGGPFGECCGPLLEGTARAWTAEALMRSRYTAFALGDTDHLWRTWHPSTRPAKVMPSGNQWLGLRIVDVVDGNPGDPTGIVEFEATFRESNWRTRLQHERSLFEFRANRWMYVSAEGS</sequence>
<comment type="caution">
    <text evidence="2">The sequence shown here is derived from an EMBL/GenBank/DDBJ whole genome shotgun (WGS) entry which is preliminary data.</text>
</comment>